<dbReference type="Pfam" id="PF00216">
    <property type="entry name" value="Bac_DNA_binding"/>
    <property type="match status" value="1"/>
</dbReference>
<accession>A0A2A5IJS4</accession>
<dbReference type="EMBL" id="NKHG01000135">
    <property type="protein sequence ID" value="PCK17654.1"/>
    <property type="molecule type" value="Genomic_DNA"/>
</dbReference>
<dbReference type="GO" id="GO:0030261">
    <property type="term" value="P:chromosome condensation"/>
    <property type="evidence" value="ECO:0007669"/>
    <property type="project" value="UniProtKB-KW"/>
</dbReference>
<dbReference type="InterPro" id="IPR010992">
    <property type="entry name" value="IHF-like_DNA-bd_dom_sf"/>
</dbReference>
<dbReference type="PANTHER" id="PTHR33175">
    <property type="entry name" value="DNA-BINDING PROTEIN HU"/>
    <property type="match status" value="1"/>
</dbReference>
<comment type="caution">
    <text evidence="5">The sequence shown here is derived from an EMBL/GenBank/DDBJ whole genome shotgun (WGS) entry which is preliminary data.</text>
</comment>
<dbReference type="GO" id="GO:0003677">
    <property type="term" value="F:DNA binding"/>
    <property type="evidence" value="ECO:0007669"/>
    <property type="project" value="UniProtKB-KW"/>
</dbReference>
<dbReference type="Gene3D" id="4.10.520.10">
    <property type="entry name" value="IHF-like DNA-binding proteins"/>
    <property type="match status" value="1"/>
</dbReference>
<gene>
    <name evidence="5" type="ORF">CEY02_19655</name>
</gene>
<dbReference type="GO" id="GO:0030527">
    <property type="term" value="F:structural constituent of chromatin"/>
    <property type="evidence" value="ECO:0007669"/>
    <property type="project" value="InterPro"/>
</dbReference>
<dbReference type="SUPFAM" id="SSF47729">
    <property type="entry name" value="IHF-like DNA-binding proteins"/>
    <property type="match status" value="1"/>
</dbReference>
<dbReference type="PANTHER" id="PTHR33175:SF3">
    <property type="entry name" value="DNA-BINDING PROTEIN HU-BETA"/>
    <property type="match status" value="1"/>
</dbReference>
<evidence type="ECO:0000256" key="3">
    <source>
        <dbReference type="ARBA" id="ARBA00023125"/>
    </source>
</evidence>
<evidence type="ECO:0000313" key="6">
    <source>
        <dbReference type="Proteomes" id="UP000228754"/>
    </source>
</evidence>
<dbReference type="PROSITE" id="PS00045">
    <property type="entry name" value="HISTONE_LIKE"/>
    <property type="match status" value="1"/>
</dbReference>
<organism evidence="5 6">
    <name type="scientific">Bacillus pumilus</name>
    <name type="common">Bacillus mesentericus</name>
    <dbReference type="NCBI Taxonomy" id="1408"/>
    <lineage>
        <taxon>Bacteria</taxon>
        <taxon>Bacillati</taxon>
        <taxon>Bacillota</taxon>
        <taxon>Bacilli</taxon>
        <taxon>Bacillales</taxon>
        <taxon>Bacillaceae</taxon>
        <taxon>Bacillus</taxon>
    </lineage>
</organism>
<proteinExistence type="inferred from homology"/>
<dbReference type="SMART" id="SM00411">
    <property type="entry name" value="BHL"/>
    <property type="match status" value="1"/>
</dbReference>
<sequence>MNKIELVSAVVEATGLAKKEVATVVEATLDAIESTLKEEGQVKIAGFGTFEVATRAARKGRNPQTGEEIEIPETKAPKFKAAKALKDAVKG</sequence>
<evidence type="ECO:0000256" key="2">
    <source>
        <dbReference type="ARBA" id="ARBA00023067"/>
    </source>
</evidence>
<dbReference type="PRINTS" id="PR01727">
    <property type="entry name" value="DNABINDINGHU"/>
</dbReference>
<reference evidence="5 6" key="1">
    <citation type="submission" date="2017-06" db="EMBL/GenBank/DDBJ databases">
        <title>Draft Genome Sequence of Bacillus sp Strain 36R Isolated from saline sediment at Atanasia, Sonora, Mexico.</title>
        <authorList>
            <person name="Sanchez Diaz R."/>
            <person name="Quiroz Macias M.E."/>
            <person name="Ibarra Gamez J.C."/>
            <person name="Enciso Ibarra J."/>
            <person name="Gomez Gil B."/>
            <person name="Galaviz Silva L."/>
        </authorList>
    </citation>
    <scope>NUCLEOTIDE SEQUENCE [LARGE SCALE GENOMIC DNA]</scope>
    <source>
        <strain evidence="5 6">36R_ATNSAL</strain>
    </source>
</reference>
<dbReference type="AlphaFoldDB" id="A0A2A5IJS4"/>
<dbReference type="InterPro" id="IPR000119">
    <property type="entry name" value="Hist_DNA-bd"/>
</dbReference>
<keyword evidence="3 5" id="KW-0238">DNA-binding</keyword>
<keyword evidence="2" id="KW-0226">DNA condensation</keyword>
<dbReference type="CDD" id="cd13831">
    <property type="entry name" value="HU"/>
    <property type="match status" value="1"/>
</dbReference>
<comment type="similarity">
    <text evidence="1 4">Belongs to the bacterial histone-like protein family.</text>
</comment>
<dbReference type="InterPro" id="IPR020816">
    <property type="entry name" value="Histone-like_DNA-bd_CS"/>
</dbReference>
<dbReference type="OrthoDB" id="9799835at2"/>
<protein>
    <submittedName>
        <fullName evidence="5">DNA-binding protein</fullName>
    </submittedName>
</protein>
<name>A0A2A5IJS4_BACPU</name>
<dbReference type="Proteomes" id="UP000228754">
    <property type="component" value="Unassembled WGS sequence"/>
</dbReference>
<evidence type="ECO:0000313" key="5">
    <source>
        <dbReference type="EMBL" id="PCK17654.1"/>
    </source>
</evidence>
<evidence type="ECO:0000256" key="4">
    <source>
        <dbReference type="RuleBase" id="RU003939"/>
    </source>
</evidence>
<evidence type="ECO:0000256" key="1">
    <source>
        <dbReference type="ARBA" id="ARBA00010529"/>
    </source>
</evidence>